<dbReference type="AlphaFoldDB" id="A0A9X3IW85"/>
<evidence type="ECO:0000313" key="2">
    <source>
        <dbReference type="Proteomes" id="UP001150924"/>
    </source>
</evidence>
<dbReference type="EMBL" id="JAPNKE010000002">
    <property type="protein sequence ID" value="MCY1004528.1"/>
    <property type="molecule type" value="Genomic_DNA"/>
</dbReference>
<protein>
    <submittedName>
        <fullName evidence="1">Uncharacterized protein</fullName>
    </submittedName>
</protein>
<evidence type="ECO:0000313" key="1">
    <source>
        <dbReference type="EMBL" id="MCY1004528.1"/>
    </source>
</evidence>
<comment type="caution">
    <text evidence="1">The sequence shown here is derived from an EMBL/GenBank/DDBJ whole genome shotgun (WGS) entry which is preliminary data.</text>
</comment>
<accession>A0A9X3IW85</accession>
<name>A0A9X3IW85_9BACT</name>
<keyword evidence="2" id="KW-1185">Reference proteome</keyword>
<reference evidence="1" key="1">
    <citation type="submission" date="2022-11" db="EMBL/GenBank/DDBJ databases">
        <title>Minimal conservation of predation-associated metabolite biosynthetic gene clusters underscores biosynthetic potential of Myxococcota including descriptions for ten novel species: Archangium lansinium sp. nov., Myxococcus landrumus sp. nov., Nannocystis bai.</title>
        <authorList>
            <person name="Ahearne A."/>
            <person name="Stevens C."/>
            <person name="Phillips K."/>
        </authorList>
    </citation>
    <scope>NUCLEOTIDE SEQUENCE</scope>
    <source>
        <strain evidence="1">Na p29</strain>
    </source>
</reference>
<proteinExistence type="predicted"/>
<organism evidence="1 2">
    <name type="scientific">Nannocystis pusilla</name>
    <dbReference type="NCBI Taxonomy" id="889268"/>
    <lineage>
        <taxon>Bacteria</taxon>
        <taxon>Pseudomonadati</taxon>
        <taxon>Myxococcota</taxon>
        <taxon>Polyangia</taxon>
        <taxon>Nannocystales</taxon>
        <taxon>Nannocystaceae</taxon>
        <taxon>Nannocystis</taxon>
    </lineage>
</organism>
<gene>
    <name evidence="1" type="ORF">OV079_02875</name>
</gene>
<dbReference type="Proteomes" id="UP001150924">
    <property type="component" value="Unassembled WGS sequence"/>
</dbReference>
<sequence>MPGPVVTIPPFGVSDSFNQRVIAVITPNTRVSGAKGMMGTARDQLLFGGAPSVYGIWTVPNTRVSIGGVPTVGRSSQGLALMPTMTGPVVTGPLLVSQGDRKIHNT</sequence>
<dbReference type="RefSeq" id="WP_267766082.1">
    <property type="nucleotide sequence ID" value="NZ_JAPNKE010000002.1"/>
</dbReference>